<organism evidence="2 3">
    <name type="scientific">Fusarium torreyae</name>
    <dbReference type="NCBI Taxonomy" id="1237075"/>
    <lineage>
        <taxon>Eukaryota</taxon>
        <taxon>Fungi</taxon>
        <taxon>Dikarya</taxon>
        <taxon>Ascomycota</taxon>
        <taxon>Pezizomycotina</taxon>
        <taxon>Sordariomycetes</taxon>
        <taxon>Hypocreomycetidae</taxon>
        <taxon>Hypocreales</taxon>
        <taxon>Nectriaceae</taxon>
        <taxon>Fusarium</taxon>
    </lineage>
</organism>
<evidence type="ECO:0000256" key="1">
    <source>
        <dbReference type="SAM" id="MobiDB-lite"/>
    </source>
</evidence>
<feature type="region of interest" description="Disordered" evidence="1">
    <location>
        <begin position="490"/>
        <end position="579"/>
    </location>
</feature>
<evidence type="ECO:0000313" key="2">
    <source>
        <dbReference type="EMBL" id="KAJ4266504.1"/>
    </source>
</evidence>
<dbReference type="PANTHER" id="PTHR34365">
    <property type="entry name" value="ENOLASE (DUF1399)"/>
    <property type="match status" value="1"/>
</dbReference>
<gene>
    <name evidence="2" type="ORF">NW762_004491</name>
</gene>
<dbReference type="PANTHER" id="PTHR34365:SF7">
    <property type="entry name" value="GLYCINE-RICH DOMAIN-CONTAINING PROTEIN 1"/>
    <property type="match status" value="1"/>
</dbReference>
<feature type="compositionally biased region" description="Low complexity" evidence="1">
    <location>
        <begin position="496"/>
        <end position="509"/>
    </location>
</feature>
<proteinExistence type="predicted"/>
<dbReference type="Pfam" id="PF07173">
    <property type="entry name" value="GRDP-like"/>
    <property type="match status" value="1"/>
</dbReference>
<dbReference type="Proteomes" id="UP001152049">
    <property type="component" value="Unassembled WGS sequence"/>
</dbReference>
<feature type="compositionally biased region" description="Basic and acidic residues" evidence="1">
    <location>
        <begin position="547"/>
        <end position="559"/>
    </location>
</feature>
<dbReference type="EMBL" id="JAOQAZ010000005">
    <property type="protein sequence ID" value="KAJ4266504.1"/>
    <property type="molecule type" value="Genomic_DNA"/>
</dbReference>
<evidence type="ECO:0000313" key="3">
    <source>
        <dbReference type="Proteomes" id="UP001152049"/>
    </source>
</evidence>
<comment type="caution">
    <text evidence="2">The sequence shown here is derived from an EMBL/GenBank/DDBJ whole genome shotgun (WGS) entry which is preliminary data.</text>
</comment>
<dbReference type="InterPro" id="IPR009836">
    <property type="entry name" value="GRDP-like"/>
</dbReference>
<name>A0A9W8S672_9HYPO</name>
<dbReference type="AlphaFoldDB" id="A0A9W8S672"/>
<accession>A0A9W8S672</accession>
<protein>
    <submittedName>
        <fullName evidence="2">Uncharacterized protein</fullName>
    </submittedName>
</protein>
<keyword evidence="3" id="KW-1185">Reference proteome</keyword>
<reference evidence="2" key="1">
    <citation type="submission" date="2022-09" db="EMBL/GenBank/DDBJ databases">
        <title>Fusarium specimens isolated from Avocado Roots.</title>
        <authorList>
            <person name="Stajich J."/>
            <person name="Roper C."/>
            <person name="Heimlech-Rivalta G."/>
        </authorList>
    </citation>
    <scope>NUCLEOTIDE SEQUENCE</scope>
    <source>
        <strain evidence="2">CF00136</strain>
    </source>
</reference>
<dbReference type="OrthoDB" id="2684236at2759"/>
<sequence length="579" mass="66229">MYSFADKILTTCVKEESVLLHCYLLEQFVAVKAKVDMWAEKNQVKTDVAWNFYVNMGIRRFKQWIQAYYDNTVDLDSHIPPLDVLLVWHAFLQDPETWETFAFETGIDFNRWNSVSLFRALEHDLPGEFKLPPTSLDIVNAVYDCHDLRSLMDASLLYVYSTRPNKETQAWVQTYMLKQVTHTIETPQGRFTFDYDFHKGIQRQLDLAERVLKFSWHRMYASPAENRQGFESTMKRYSKFLTVARLKEYRTMRIYMDPETLSLRTPDIDLVWRTHMLAPREYSRFCDSNFGGLLFPIPRPPGSYEAEDNEAAENAFDFIYRLVFRENYELCLCWPCVHGRRADGQGSCRLRGLTRSAIKTQLSEEMDRRRAAAMSIPLEFAGKQCRKCGSHPRGHCGQRDIVEDAEAESLSLRRPVANRVPTPANSIRPAPLIGDELPLALPLRMLQISPYCYEILAQAPLQHTFPPPPVTAPAILEPAPWARDIELHDYSRSRATTPGLTTGSTRSGGSYDGDGPGNYALEQPSGWEPPSSWYSIPSAGRRFTPRINDRNDDATRDISEGSSSARRLAIPDPGAWLAG</sequence>